<keyword evidence="3" id="KW-1185">Reference proteome</keyword>
<dbReference type="EMBL" id="ANOH01000218">
    <property type="protein sequence ID" value="EMI55382.1"/>
    <property type="molecule type" value="Genomic_DNA"/>
</dbReference>
<evidence type="ECO:0000313" key="3">
    <source>
        <dbReference type="Proteomes" id="UP000011885"/>
    </source>
</evidence>
<name>M5U1P4_9BACT</name>
<proteinExistence type="predicted"/>
<evidence type="ECO:0000256" key="1">
    <source>
        <dbReference type="SAM" id="MobiDB-lite"/>
    </source>
</evidence>
<protein>
    <submittedName>
        <fullName evidence="2">Uncharacterized protein</fullName>
    </submittedName>
</protein>
<sequence>MAEKRRFLRSPSRSDRGSPASDSLNRKRRSHPEDGHVFGAEPHSATGAGLKLGG</sequence>
<dbReference type="Proteomes" id="UP000011885">
    <property type="component" value="Unassembled WGS sequence"/>
</dbReference>
<reference evidence="2 3" key="1">
    <citation type="journal article" date="2013" name="Mar. Genomics">
        <title>Expression of sulfatases in Rhodopirellula baltica and the diversity of sulfatases in the genus Rhodopirellula.</title>
        <authorList>
            <person name="Wegner C.E."/>
            <person name="Richter-Heitmann T."/>
            <person name="Klindworth A."/>
            <person name="Klockow C."/>
            <person name="Richter M."/>
            <person name="Achstetter T."/>
            <person name="Glockner F.O."/>
            <person name="Harder J."/>
        </authorList>
    </citation>
    <scope>NUCLEOTIDE SEQUENCE [LARGE SCALE GENOMIC DNA]</scope>
    <source>
        <strain evidence="2 3">SM41</strain>
    </source>
</reference>
<organism evidence="2 3">
    <name type="scientific">Rhodopirellula sallentina SM41</name>
    <dbReference type="NCBI Taxonomy" id="1263870"/>
    <lineage>
        <taxon>Bacteria</taxon>
        <taxon>Pseudomonadati</taxon>
        <taxon>Planctomycetota</taxon>
        <taxon>Planctomycetia</taxon>
        <taxon>Pirellulales</taxon>
        <taxon>Pirellulaceae</taxon>
        <taxon>Rhodopirellula</taxon>
    </lineage>
</organism>
<gene>
    <name evidence="2" type="ORF">RSSM_03194</name>
</gene>
<comment type="caution">
    <text evidence="2">The sequence shown here is derived from an EMBL/GenBank/DDBJ whole genome shotgun (WGS) entry which is preliminary data.</text>
</comment>
<evidence type="ECO:0000313" key="2">
    <source>
        <dbReference type="EMBL" id="EMI55382.1"/>
    </source>
</evidence>
<dbReference type="AlphaFoldDB" id="M5U1P4"/>
<feature type="region of interest" description="Disordered" evidence="1">
    <location>
        <begin position="1"/>
        <end position="54"/>
    </location>
</feature>
<accession>M5U1P4</accession>